<organism evidence="2 3">
    <name type="scientific">Proteobacteria bacterium 228</name>
    <dbReference type="NCBI Taxonomy" id="2083153"/>
    <lineage>
        <taxon>Bacteria</taxon>
        <taxon>Pseudomonadati</taxon>
        <taxon>Pseudomonadota</taxon>
    </lineage>
</organism>
<dbReference type="PIRSF" id="PIRSF028101">
    <property type="entry name" value="UCP028101"/>
    <property type="match status" value="1"/>
</dbReference>
<proteinExistence type="predicted"/>
<dbReference type="InterPro" id="IPR006311">
    <property type="entry name" value="TAT_signal"/>
</dbReference>
<evidence type="ECO:0000313" key="3">
    <source>
        <dbReference type="Proteomes" id="UP000238196"/>
    </source>
</evidence>
<dbReference type="Proteomes" id="UP000238196">
    <property type="component" value="Unassembled WGS sequence"/>
</dbReference>
<dbReference type="InterPro" id="IPR008311">
    <property type="entry name" value="UCP028101"/>
</dbReference>
<dbReference type="AlphaFoldDB" id="A0A2S5KL46"/>
<name>A0A2S5KL46_9PROT</name>
<dbReference type="Pfam" id="PF07433">
    <property type="entry name" value="DUF1513"/>
    <property type="match status" value="1"/>
</dbReference>
<reference evidence="2 3" key="1">
    <citation type="submission" date="2018-02" db="EMBL/GenBank/DDBJ databases">
        <title>novel marine gammaproteobacteria from coastal saline agro ecosystem.</title>
        <authorList>
            <person name="Krishnan R."/>
            <person name="Ramesh Kumar N."/>
        </authorList>
    </citation>
    <scope>NUCLEOTIDE SEQUENCE [LARGE SCALE GENOMIC DNA]</scope>
    <source>
        <strain evidence="2 3">228</strain>
    </source>
</reference>
<sequence length="387" mass="42430">MPDYCISRRRLLQRSLALTAMLSGPAKVLADTTDGQDLILSAFDDQHGQHFFGGFDELGSQRFAVPLPGRAHGIAIHPSDSVCAVIARRAGTFLSIVSLPEGRHLQTLNNPAQRRFYGHAAFSPDGQRLFTSENDYEHQRGVIGVWQWDGQQLRRTDEWLSGGEGPHEVIMHPDGQLLVANGGVITHPDTGRDMLNLDTMHPNLSFIDIQTGQVSRQLDLPSALQRLSIRHLSVSSSGVIACALQYAGGVALPDSASKVVPLLALLRPHDDHLQLVHLPEGPEFHRNYIGSVCWDIEGHWLALTAPQGSRAYFFNALPQDENSAGRWGASITYSDTCGITQDSVAGSFLISSGSGGVISYSPMDGDWQPMPDSFVRRQRWDNHMARA</sequence>
<feature type="signal peptide" evidence="1">
    <location>
        <begin position="1"/>
        <end position="30"/>
    </location>
</feature>
<dbReference type="EMBL" id="PRLP01000093">
    <property type="protein sequence ID" value="PPC75442.1"/>
    <property type="molecule type" value="Genomic_DNA"/>
</dbReference>
<evidence type="ECO:0000313" key="2">
    <source>
        <dbReference type="EMBL" id="PPC75442.1"/>
    </source>
</evidence>
<dbReference type="SUPFAM" id="SSF50969">
    <property type="entry name" value="YVTN repeat-like/Quinoprotein amine dehydrogenase"/>
    <property type="match status" value="1"/>
</dbReference>
<dbReference type="Gene3D" id="2.130.10.10">
    <property type="entry name" value="YVTN repeat-like/Quinoprotein amine dehydrogenase"/>
    <property type="match status" value="1"/>
</dbReference>
<evidence type="ECO:0000256" key="1">
    <source>
        <dbReference type="SAM" id="SignalP"/>
    </source>
</evidence>
<dbReference type="OrthoDB" id="5624218at2"/>
<comment type="caution">
    <text evidence="2">The sequence shown here is derived from an EMBL/GenBank/DDBJ whole genome shotgun (WGS) entry which is preliminary data.</text>
</comment>
<dbReference type="InterPro" id="IPR011044">
    <property type="entry name" value="Quino_amine_DH_bsu"/>
</dbReference>
<dbReference type="PROSITE" id="PS51318">
    <property type="entry name" value="TAT"/>
    <property type="match status" value="1"/>
</dbReference>
<gene>
    <name evidence="2" type="ORF">C4K68_20560</name>
</gene>
<keyword evidence="1" id="KW-0732">Signal</keyword>
<protein>
    <submittedName>
        <fullName evidence="2">DUF1513 domain-containing protein</fullName>
    </submittedName>
</protein>
<feature type="chain" id="PRO_5015455062" evidence="1">
    <location>
        <begin position="31"/>
        <end position="387"/>
    </location>
</feature>
<dbReference type="InterPro" id="IPR015943">
    <property type="entry name" value="WD40/YVTN_repeat-like_dom_sf"/>
</dbReference>
<accession>A0A2S5KL46</accession>